<dbReference type="EMBL" id="PEBD01000008">
    <property type="protein sequence ID" value="PHV67134.1"/>
    <property type="molecule type" value="Genomic_DNA"/>
</dbReference>
<sequence length="131" mass="14935">MYHEQTAKLREQRIQDYYDACAVQDWDLISAFLHPQVVFQVAGNEPTRSVEVLQPRVVKALAVTGVTEMTMTADQYIHDLNSDQCVAEITVRLKRENGKSYEGPGCAVFHFDEAGRIDSYHAYTDEGDFWS</sequence>
<organism evidence="2 3">
    <name type="scientific">Williamsia marianensis</name>
    <dbReference type="NCBI Taxonomy" id="85044"/>
    <lineage>
        <taxon>Bacteria</taxon>
        <taxon>Bacillati</taxon>
        <taxon>Actinomycetota</taxon>
        <taxon>Actinomycetes</taxon>
        <taxon>Mycobacteriales</taxon>
        <taxon>Nocardiaceae</taxon>
        <taxon>Williamsia</taxon>
    </lineage>
</organism>
<dbReference type="AlphaFoldDB" id="A0A2G3PMV3"/>
<dbReference type="SUPFAM" id="SSF54427">
    <property type="entry name" value="NTF2-like"/>
    <property type="match status" value="1"/>
</dbReference>
<dbReference type="Gene3D" id="3.10.450.50">
    <property type="match status" value="1"/>
</dbReference>
<evidence type="ECO:0000259" key="1">
    <source>
        <dbReference type="Pfam" id="PF12680"/>
    </source>
</evidence>
<dbReference type="InterPro" id="IPR037401">
    <property type="entry name" value="SnoaL-like"/>
</dbReference>
<gene>
    <name evidence="2" type="ORF">CSW57_13105</name>
</gene>
<name>A0A2G3PMV3_WILMA</name>
<comment type="caution">
    <text evidence="2">The sequence shown here is derived from an EMBL/GenBank/DDBJ whole genome shotgun (WGS) entry which is preliminary data.</text>
</comment>
<dbReference type="Proteomes" id="UP000225108">
    <property type="component" value="Unassembled WGS sequence"/>
</dbReference>
<feature type="domain" description="SnoaL-like" evidence="1">
    <location>
        <begin position="14"/>
        <end position="118"/>
    </location>
</feature>
<accession>A0A2G3PMV3</accession>
<proteinExistence type="predicted"/>
<evidence type="ECO:0000313" key="3">
    <source>
        <dbReference type="Proteomes" id="UP000225108"/>
    </source>
</evidence>
<dbReference type="RefSeq" id="WP_099383129.1">
    <property type="nucleotide sequence ID" value="NZ_PEBD01000008.1"/>
</dbReference>
<dbReference type="InterPro" id="IPR032710">
    <property type="entry name" value="NTF2-like_dom_sf"/>
</dbReference>
<reference evidence="2 3" key="1">
    <citation type="submission" date="2017-10" db="EMBL/GenBank/DDBJ databases">
        <title>The draft genome sequence of Williamsia sp. BULT 1.1 isolated from the semi-arid grassland soils from South Africa.</title>
        <authorList>
            <person name="Kabwe M.H."/>
            <person name="Govender N."/>
            <person name="Mutseka Lunga P."/>
            <person name="Vikram S."/>
            <person name="Makhalanyane T.P."/>
        </authorList>
    </citation>
    <scope>NUCLEOTIDE SEQUENCE [LARGE SCALE GENOMIC DNA]</scope>
    <source>
        <strain evidence="2 3">BULT 1.1</strain>
    </source>
</reference>
<evidence type="ECO:0000313" key="2">
    <source>
        <dbReference type="EMBL" id="PHV67134.1"/>
    </source>
</evidence>
<dbReference type="Pfam" id="PF12680">
    <property type="entry name" value="SnoaL_2"/>
    <property type="match status" value="1"/>
</dbReference>
<protein>
    <recommendedName>
        <fullName evidence="1">SnoaL-like domain-containing protein</fullName>
    </recommendedName>
</protein>